<keyword evidence="3" id="KW-1185">Reference proteome</keyword>
<dbReference type="InterPro" id="IPR019401">
    <property type="entry name" value="Znf_CHCC"/>
</dbReference>
<gene>
    <name evidence="2" type="ORF">AL072_16790</name>
</gene>
<dbReference type="Gene3D" id="2.60.260.40">
    <property type="entry name" value="q5lls5 like domains"/>
    <property type="match status" value="1"/>
</dbReference>
<name>A0AAC8W027_9PROT</name>
<evidence type="ECO:0000259" key="1">
    <source>
        <dbReference type="Pfam" id="PF10276"/>
    </source>
</evidence>
<evidence type="ECO:0000313" key="3">
    <source>
        <dbReference type="Proteomes" id="UP000069935"/>
    </source>
</evidence>
<reference evidence="2 3" key="2">
    <citation type="journal article" date="2016" name="Genome Announc.">
        <title>Complete Genome Sequence of a Strain of Azospirillum thiophilum Isolated from a Sulfide Spring.</title>
        <authorList>
            <person name="Fomenkov A."/>
            <person name="Vincze T."/>
            <person name="Grabovich M."/>
            <person name="Anton B.P."/>
            <person name="Dubinina G."/>
            <person name="Orlova M."/>
            <person name="Belousova E."/>
            <person name="Roberts R.J."/>
        </authorList>
    </citation>
    <scope>NUCLEOTIDE SEQUENCE [LARGE SCALE GENOMIC DNA]</scope>
    <source>
        <strain evidence="2 3">BV-S</strain>
    </source>
</reference>
<dbReference type="AlphaFoldDB" id="A0AAC8W027"/>
<accession>A0AAC8W027</accession>
<dbReference type="EMBL" id="CP012402">
    <property type="protein sequence ID" value="ALG72674.1"/>
    <property type="molecule type" value="Genomic_DNA"/>
</dbReference>
<evidence type="ECO:0000313" key="2">
    <source>
        <dbReference type="EMBL" id="ALG72674.1"/>
    </source>
</evidence>
<proteinExistence type="predicted"/>
<dbReference type="Pfam" id="PF10276">
    <property type="entry name" value="zf-CHCC"/>
    <property type="match status" value="1"/>
</dbReference>
<dbReference type="SUPFAM" id="SSF57802">
    <property type="entry name" value="Rubredoxin-like"/>
    <property type="match status" value="1"/>
</dbReference>
<reference evidence="3" key="1">
    <citation type="submission" date="2015-08" db="EMBL/GenBank/DDBJ databases">
        <title>Complete Genome Sequence of Azospirillum thiophilum BV-S.</title>
        <authorList>
            <person name="Fomenkov A."/>
            <person name="Vincze T."/>
            <person name="Grabovich M."/>
            <person name="Dubinina G."/>
            <person name="Orlova M."/>
            <person name="Belousova E."/>
            <person name="Roberts R.J."/>
        </authorList>
    </citation>
    <scope>NUCLEOTIDE SEQUENCE [LARGE SCALE GENOMIC DNA]</scope>
    <source>
        <strain evidence="3">BV-S</strain>
    </source>
</reference>
<dbReference type="KEGG" id="ati:AL072_16790"/>
<feature type="domain" description="Zinc finger CHCC-type" evidence="1">
    <location>
        <begin position="16"/>
        <end position="50"/>
    </location>
</feature>
<organism evidence="2 3">
    <name type="scientific">Azospirillum thiophilum</name>
    <dbReference type="NCBI Taxonomy" id="528244"/>
    <lineage>
        <taxon>Bacteria</taxon>
        <taxon>Pseudomonadati</taxon>
        <taxon>Pseudomonadota</taxon>
        <taxon>Alphaproteobacteria</taxon>
        <taxon>Rhodospirillales</taxon>
        <taxon>Azospirillaceae</taxon>
        <taxon>Azospirillum</taxon>
    </lineage>
</organism>
<protein>
    <recommendedName>
        <fullName evidence="1">Zinc finger CHCC-type domain-containing protein</fullName>
    </recommendedName>
</protein>
<sequence length="62" mass="6534">MTAMQPTETILVETSTVGCDGGGGALGHPLVYLTLERGGKVECPYCSRVYQLKEGAKVSHGH</sequence>
<dbReference type="Proteomes" id="UP000069935">
    <property type="component" value="Chromosome 2"/>
</dbReference>